<name>A0AAN5AM54_9BACT</name>
<sequence length="490" mass="53678">MKEKDIAIVLDCGATNVRVIAINIKGEILSSHSMPNETDEDPEHEGGRIWDLDKLWGKLCKASTLVTNEIDTDRIVGVTVTTFGVDGTFVDEHGGLLYPVISWQCGRTAPIMDNIDQYIPLEELYEISGVFPYAFNTINKMIWFKENRSEVLDKAYSYLFIPSLLISKLTGAFKNEATMVGTSMMADLNTRNFSEGLLDSLGLDEKVFGEVEEPGSAAGKVLPLASVLTGIPEGTPAFLAGHDTQFAIFGSGAELNQPVLSSGTWEILMTRSKSFSATAAELKKNLTTELDALSGVYNIGQNWLGSGVLEWFAKYFYPELKGDERYTEMIKDAELELPGAGGVSVDSAFYDDGSSVNAGTIKGLTLASNRGQLYRAFLESLAFRLREGLEALEAAGSFEAERIICVGGGSKNKLWNQLRADICNTPIQLIDQKETTVLGAAMFVFSGAGVFDSPEEARNHISYNPQLIYPSGNRAVYDQLYLNYLESKRN</sequence>
<evidence type="ECO:0000313" key="10">
    <source>
        <dbReference type="EMBL" id="GJM64044.1"/>
    </source>
</evidence>
<dbReference type="InterPro" id="IPR018485">
    <property type="entry name" value="FGGY_C"/>
</dbReference>
<evidence type="ECO:0000256" key="1">
    <source>
        <dbReference type="ARBA" id="ARBA00009156"/>
    </source>
</evidence>
<protein>
    <submittedName>
        <fullName evidence="10">L-fuculokinase</fullName>
    </submittedName>
</protein>
<dbReference type="InterPro" id="IPR050406">
    <property type="entry name" value="FGGY_Carb_Kinase"/>
</dbReference>
<feature type="domain" description="Carbohydrate kinase FGGY C-terminal" evidence="9">
    <location>
        <begin position="260"/>
        <end position="443"/>
    </location>
</feature>
<keyword evidence="6" id="KW-0294">Fucose metabolism</keyword>
<dbReference type="AlphaFoldDB" id="A0AAN5AM54"/>
<evidence type="ECO:0000256" key="4">
    <source>
        <dbReference type="ARBA" id="ARBA00022777"/>
    </source>
</evidence>
<organism evidence="10 11">
    <name type="scientific">Persicobacter diffluens</name>
    <dbReference type="NCBI Taxonomy" id="981"/>
    <lineage>
        <taxon>Bacteria</taxon>
        <taxon>Pseudomonadati</taxon>
        <taxon>Bacteroidota</taxon>
        <taxon>Cytophagia</taxon>
        <taxon>Cytophagales</taxon>
        <taxon>Persicobacteraceae</taxon>
        <taxon>Persicobacter</taxon>
    </lineage>
</organism>
<dbReference type="Pfam" id="PF00370">
    <property type="entry name" value="FGGY_N"/>
    <property type="match status" value="1"/>
</dbReference>
<dbReference type="PANTHER" id="PTHR43095:SF5">
    <property type="entry name" value="XYLULOSE KINASE"/>
    <property type="match status" value="1"/>
</dbReference>
<accession>A0AAN5AM54</accession>
<feature type="domain" description="Carbohydrate kinase FGGY N-terminal" evidence="8">
    <location>
        <begin position="7"/>
        <end position="250"/>
    </location>
</feature>
<comment type="similarity">
    <text evidence="1">Belongs to the FGGY kinase family.</text>
</comment>
<dbReference type="EMBL" id="BQKE01000004">
    <property type="protein sequence ID" value="GJM64044.1"/>
    <property type="molecule type" value="Genomic_DNA"/>
</dbReference>
<evidence type="ECO:0000256" key="5">
    <source>
        <dbReference type="ARBA" id="ARBA00022840"/>
    </source>
</evidence>
<gene>
    <name evidence="10" type="primary">fucK</name>
    <name evidence="10" type="ORF">PEDI_45960</name>
</gene>
<dbReference type="GO" id="GO:0006004">
    <property type="term" value="P:fucose metabolic process"/>
    <property type="evidence" value="ECO:0007669"/>
    <property type="project" value="UniProtKB-KW"/>
</dbReference>
<dbReference type="RefSeq" id="WP_338239132.1">
    <property type="nucleotide sequence ID" value="NZ_BQKE01000004.1"/>
</dbReference>
<dbReference type="Gene3D" id="3.30.420.40">
    <property type="match status" value="2"/>
</dbReference>
<evidence type="ECO:0000313" key="11">
    <source>
        <dbReference type="Proteomes" id="UP001310022"/>
    </source>
</evidence>
<keyword evidence="5" id="KW-0067">ATP-binding</keyword>
<keyword evidence="7" id="KW-0119">Carbohydrate metabolism</keyword>
<keyword evidence="3" id="KW-0547">Nucleotide-binding</keyword>
<dbReference type="InterPro" id="IPR013450">
    <property type="entry name" value="Fuculokinase"/>
</dbReference>
<evidence type="ECO:0000256" key="3">
    <source>
        <dbReference type="ARBA" id="ARBA00022741"/>
    </source>
</evidence>
<keyword evidence="4" id="KW-0418">Kinase</keyword>
<dbReference type="NCBIfam" id="TIGR02628">
    <property type="entry name" value="fuculo_kin_coli"/>
    <property type="match status" value="1"/>
</dbReference>
<dbReference type="PIRSF" id="PIRSF000538">
    <property type="entry name" value="GlpK"/>
    <property type="match status" value="1"/>
</dbReference>
<dbReference type="Proteomes" id="UP001310022">
    <property type="component" value="Unassembled WGS sequence"/>
</dbReference>
<proteinExistence type="inferred from homology"/>
<dbReference type="Pfam" id="PF02782">
    <property type="entry name" value="FGGY_C"/>
    <property type="match status" value="1"/>
</dbReference>
<evidence type="ECO:0000259" key="9">
    <source>
        <dbReference type="Pfam" id="PF02782"/>
    </source>
</evidence>
<keyword evidence="11" id="KW-1185">Reference proteome</keyword>
<dbReference type="GO" id="GO:0008737">
    <property type="term" value="F:L-fuculokinase activity"/>
    <property type="evidence" value="ECO:0007669"/>
    <property type="project" value="InterPro"/>
</dbReference>
<evidence type="ECO:0000256" key="6">
    <source>
        <dbReference type="ARBA" id="ARBA00023253"/>
    </source>
</evidence>
<comment type="caution">
    <text evidence="10">The sequence shown here is derived from an EMBL/GenBank/DDBJ whole genome shotgun (WGS) entry which is preliminary data.</text>
</comment>
<dbReference type="InterPro" id="IPR018483">
    <property type="entry name" value="Carb_kinase_FGGY_CS"/>
</dbReference>
<dbReference type="InterPro" id="IPR043129">
    <property type="entry name" value="ATPase_NBD"/>
</dbReference>
<reference evidence="10 11" key="1">
    <citation type="submission" date="2021-12" db="EMBL/GenBank/DDBJ databases">
        <title>Genome sequencing of bacteria with rrn-lacking chromosome and rrn-plasmid.</title>
        <authorList>
            <person name="Anda M."/>
            <person name="Iwasaki W."/>
        </authorList>
    </citation>
    <scope>NUCLEOTIDE SEQUENCE [LARGE SCALE GENOMIC DNA]</scope>
    <source>
        <strain evidence="10 11">NBRC 15940</strain>
    </source>
</reference>
<dbReference type="PROSITE" id="PS00933">
    <property type="entry name" value="FGGY_KINASES_1"/>
    <property type="match status" value="1"/>
</dbReference>
<dbReference type="InterPro" id="IPR000577">
    <property type="entry name" value="Carb_kinase_FGGY"/>
</dbReference>
<evidence type="ECO:0000256" key="2">
    <source>
        <dbReference type="ARBA" id="ARBA00022679"/>
    </source>
</evidence>
<dbReference type="PANTHER" id="PTHR43095">
    <property type="entry name" value="SUGAR KINASE"/>
    <property type="match status" value="1"/>
</dbReference>
<evidence type="ECO:0000256" key="7">
    <source>
        <dbReference type="ARBA" id="ARBA00023277"/>
    </source>
</evidence>
<dbReference type="InterPro" id="IPR018484">
    <property type="entry name" value="FGGY_N"/>
</dbReference>
<dbReference type="SUPFAM" id="SSF53067">
    <property type="entry name" value="Actin-like ATPase domain"/>
    <property type="match status" value="2"/>
</dbReference>
<evidence type="ECO:0000259" key="8">
    <source>
        <dbReference type="Pfam" id="PF00370"/>
    </source>
</evidence>
<dbReference type="GO" id="GO:0005524">
    <property type="term" value="F:ATP binding"/>
    <property type="evidence" value="ECO:0007669"/>
    <property type="project" value="UniProtKB-KW"/>
</dbReference>
<keyword evidence="2" id="KW-0808">Transferase</keyword>
<dbReference type="CDD" id="cd07773">
    <property type="entry name" value="ASKHA_NBD_FGGY_FK"/>
    <property type="match status" value="1"/>
</dbReference>